<dbReference type="SUPFAM" id="SSF49842">
    <property type="entry name" value="TNF-like"/>
    <property type="match status" value="1"/>
</dbReference>
<name>E6ZI12_DICLA</name>
<evidence type="ECO:0000256" key="6">
    <source>
        <dbReference type="SAM" id="SignalP"/>
    </source>
</evidence>
<dbReference type="PANTHER" id="PTHR22923:SF116">
    <property type="entry name" value="C1Q DOMAIN-CONTAINING PROTEIN"/>
    <property type="match status" value="1"/>
</dbReference>
<feature type="region of interest" description="Disordered" evidence="5">
    <location>
        <begin position="119"/>
        <end position="142"/>
    </location>
</feature>
<sequence>MVVLAVAVFVTLSSCAVGCSGSPNSTELKLWSRENQSMAVQIAAVFKYYESARICRFFKRGSNIPVIAKNAHFALLQEMESLRCEQTTLQQQQNALTQMHITSHQKRAQKEVAGTNVFTYGSNDDEEDLPKEDLPEEDSRRRGDPCFHHTVLDQAWRATNSTSKFKMCDRNVKWKGWYRLFYKGRSIQMPERCVPVNKCGTHSPLWLVGRHPKRRQGIVTRNVCGHWKKNCCAFRSTPIQVKKCRGNYYVYKFNQPSSCYLAYCAVSSKKIHFFASYPGQLSGKVNRIKYSKVLVNVGRAYNRRTGVFKAPVKGVYQFFFSTQSANAGQKTDLWLVINSYWVAVSHTHVSRPSTVGSLSMYMTFLRRGAKVFVTHNSGRSWANAASMTITFGGSLLVQMK</sequence>
<dbReference type="PROSITE" id="PS50871">
    <property type="entry name" value="C1Q"/>
    <property type="match status" value="1"/>
</dbReference>
<keyword evidence="3 6" id="KW-0732">Signal</keyword>
<dbReference type="Pfam" id="PF00386">
    <property type="entry name" value="C1q"/>
    <property type="match status" value="1"/>
</dbReference>
<dbReference type="InterPro" id="IPR050822">
    <property type="entry name" value="Cerebellin_Synaptic_Org"/>
</dbReference>
<feature type="domain" description="C1q" evidence="7">
    <location>
        <begin position="266"/>
        <end position="400"/>
    </location>
</feature>
<dbReference type="AlphaFoldDB" id="E6ZI12"/>
<accession>E6ZI12</accession>
<evidence type="ECO:0000313" key="8">
    <source>
        <dbReference type="EMBL" id="CBN81696.1"/>
    </source>
</evidence>
<dbReference type="EMBL" id="FQ310507">
    <property type="protein sequence ID" value="CBN81696.1"/>
    <property type="molecule type" value="Genomic_DNA"/>
</dbReference>
<reference evidence="8" key="2">
    <citation type="journal article" date="2011" name="Genomics">
        <title>Directed sequencing and annotation of three Dicentrarchus labrax L. chromosomes by applying Sanger- and pyrosequencing technologies on pooled DNA of comparatively mapped BAC clones.</title>
        <authorList>
            <person name="Kuhl H."/>
            <person name="Tine M."/>
            <person name="Beck A."/>
            <person name="Timmermann B."/>
            <person name="Kodira C."/>
            <person name="Reinhardt R."/>
        </authorList>
    </citation>
    <scope>NUCLEOTIDE SEQUENCE</scope>
</reference>
<protein>
    <submittedName>
        <fullName evidence="8">Uromodulin</fullName>
    </submittedName>
</protein>
<evidence type="ECO:0000256" key="3">
    <source>
        <dbReference type="ARBA" id="ARBA00022729"/>
    </source>
</evidence>
<gene>
    <name evidence="8" type="primary">UMOD</name>
    <name evidence="8" type="ORF">DLA_Ib05380</name>
</gene>
<feature type="compositionally biased region" description="Basic and acidic residues" evidence="5">
    <location>
        <begin position="131"/>
        <end position="142"/>
    </location>
</feature>
<keyword evidence="4" id="KW-1015">Disulfide bond</keyword>
<evidence type="ECO:0000259" key="7">
    <source>
        <dbReference type="PROSITE" id="PS50871"/>
    </source>
</evidence>
<evidence type="ECO:0000256" key="1">
    <source>
        <dbReference type="ARBA" id="ARBA00004613"/>
    </source>
</evidence>
<dbReference type="InterPro" id="IPR057774">
    <property type="entry name" value="D8C_UMOD/GP2/OIT3-like"/>
</dbReference>
<dbReference type="SMART" id="SM00110">
    <property type="entry name" value="C1Q"/>
    <property type="match status" value="1"/>
</dbReference>
<dbReference type="PANTHER" id="PTHR22923">
    <property type="entry name" value="CEREBELLIN-RELATED"/>
    <property type="match status" value="1"/>
</dbReference>
<reference evidence="8" key="3">
    <citation type="journal article" date="2011" name="Mar. Genomics">
        <title>Comparative analysis of intronless genes in teleost fish genomes: Insights into their evolution and molecular function.</title>
        <authorList>
            <person name="Tine M."/>
            <person name="Kuhl H."/>
            <person name="Beck A."/>
            <person name="Bargelloni L."/>
            <person name="Reinhardt R."/>
        </authorList>
    </citation>
    <scope>NUCLEOTIDE SEQUENCE</scope>
</reference>
<dbReference type="Pfam" id="PF23283">
    <property type="entry name" value="D8C_UMOD"/>
    <property type="match status" value="1"/>
</dbReference>
<reference evidence="8" key="1">
    <citation type="journal article" date="2011" name="Comp. Biochem. Physiol. Part D Genomics Proteomics">
        <title>Analysis of single nucleotide polymorphisms in three chromosomes of European sea bass Dicentrarchus labrax.</title>
        <authorList>
            <person name="Kuhl H."/>
            <person name="Tine M."/>
            <person name="Hecht J."/>
            <person name="Knaust F."/>
            <person name="Reinhardt R."/>
        </authorList>
    </citation>
    <scope>NUCLEOTIDE SEQUENCE</scope>
</reference>
<feature type="signal peptide" evidence="6">
    <location>
        <begin position="1"/>
        <end position="21"/>
    </location>
</feature>
<evidence type="ECO:0000256" key="4">
    <source>
        <dbReference type="ARBA" id="ARBA00023157"/>
    </source>
</evidence>
<organism evidence="8">
    <name type="scientific">Dicentrarchus labrax</name>
    <name type="common">European seabass</name>
    <name type="synonym">Morone labrax</name>
    <dbReference type="NCBI Taxonomy" id="13489"/>
    <lineage>
        <taxon>Eukaryota</taxon>
        <taxon>Metazoa</taxon>
        <taxon>Chordata</taxon>
        <taxon>Craniata</taxon>
        <taxon>Vertebrata</taxon>
        <taxon>Euteleostomi</taxon>
        <taxon>Actinopterygii</taxon>
        <taxon>Neopterygii</taxon>
        <taxon>Teleostei</taxon>
        <taxon>Neoteleostei</taxon>
        <taxon>Acanthomorphata</taxon>
        <taxon>Eupercaria</taxon>
        <taxon>Moronidae</taxon>
        <taxon>Dicentrarchus</taxon>
    </lineage>
</organism>
<keyword evidence="2" id="KW-0964">Secreted</keyword>
<dbReference type="InterPro" id="IPR008983">
    <property type="entry name" value="Tumour_necrosis_fac-like_dom"/>
</dbReference>
<comment type="subcellular location">
    <subcellularLocation>
        <location evidence="1">Secreted</location>
    </subcellularLocation>
</comment>
<evidence type="ECO:0000256" key="5">
    <source>
        <dbReference type="SAM" id="MobiDB-lite"/>
    </source>
</evidence>
<proteinExistence type="predicted"/>
<evidence type="ECO:0000256" key="2">
    <source>
        <dbReference type="ARBA" id="ARBA00022525"/>
    </source>
</evidence>
<feature type="chain" id="PRO_5003216773" evidence="6">
    <location>
        <begin position="22"/>
        <end position="400"/>
    </location>
</feature>
<dbReference type="GO" id="GO:0005576">
    <property type="term" value="C:extracellular region"/>
    <property type="evidence" value="ECO:0007669"/>
    <property type="project" value="UniProtKB-SubCell"/>
</dbReference>
<dbReference type="InterPro" id="IPR001073">
    <property type="entry name" value="C1q_dom"/>
</dbReference>
<dbReference type="Gene3D" id="2.60.120.40">
    <property type="match status" value="1"/>
</dbReference>